<evidence type="ECO:0000313" key="2">
    <source>
        <dbReference type="Proteomes" id="UP000054485"/>
    </source>
</evidence>
<dbReference type="HOGENOM" id="CLU_2414750_0_0_1"/>
<reference evidence="2" key="2">
    <citation type="submission" date="2015-01" db="EMBL/GenBank/DDBJ databases">
        <title>Evolutionary Origins and Diversification of the Mycorrhizal Mutualists.</title>
        <authorList>
            <consortium name="DOE Joint Genome Institute"/>
            <consortium name="Mycorrhizal Genomics Consortium"/>
            <person name="Kohler A."/>
            <person name="Kuo A."/>
            <person name="Nagy L.G."/>
            <person name="Floudas D."/>
            <person name="Copeland A."/>
            <person name="Barry K.W."/>
            <person name="Cichocki N."/>
            <person name="Veneault-Fourrey C."/>
            <person name="LaButti K."/>
            <person name="Lindquist E.A."/>
            <person name="Lipzen A."/>
            <person name="Lundell T."/>
            <person name="Morin E."/>
            <person name="Murat C."/>
            <person name="Riley R."/>
            <person name="Ohm R."/>
            <person name="Sun H."/>
            <person name="Tunlid A."/>
            <person name="Henrissat B."/>
            <person name="Grigoriev I.V."/>
            <person name="Hibbett D.S."/>
            <person name="Martin F."/>
        </authorList>
    </citation>
    <scope>NUCLEOTIDE SEQUENCE [LARGE SCALE GENOMIC DNA]</scope>
    <source>
        <strain evidence="2">UH-Slu-Lm8-n1</strain>
    </source>
</reference>
<dbReference type="AlphaFoldDB" id="A0A0D0BD73"/>
<dbReference type="Proteomes" id="UP000054485">
    <property type="component" value="Unassembled WGS sequence"/>
</dbReference>
<protein>
    <submittedName>
        <fullName evidence="1">Uncharacterized protein</fullName>
    </submittedName>
</protein>
<proteinExistence type="predicted"/>
<evidence type="ECO:0000313" key="1">
    <source>
        <dbReference type="EMBL" id="KIK41338.1"/>
    </source>
</evidence>
<dbReference type="InParanoid" id="A0A0D0BD73"/>
<gene>
    <name evidence="1" type="ORF">CY34DRAFT_213182</name>
</gene>
<sequence length="92" mass="10128">MVAVTCGSTTHCTEFIQSGLDLRENKGGTKCVHCVHCSTTCKHDIHDEGGENESTLKMMRVELNCETRKTARGGKVLGRASKQGMKLRQCEE</sequence>
<reference evidence="1 2" key="1">
    <citation type="submission" date="2014-04" db="EMBL/GenBank/DDBJ databases">
        <authorList>
            <consortium name="DOE Joint Genome Institute"/>
            <person name="Kuo A."/>
            <person name="Ruytinx J."/>
            <person name="Rineau F."/>
            <person name="Colpaert J."/>
            <person name="Kohler A."/>
            <person name="Nagy L.G."/>
            <person name="Floudas D."/>
            <person name="Copeland A."/>
            <person name="Barry K.W."/>
            <person name="Cichocki N."/>
            <person name="Veneault-Fourrey C."/>
            <person name="LaButti K."/>
            <person name="Lindquist E.A."/>
            <person name="Lipzen A."/>
            <person name="Lundell T."/>
            <person name="Morin E."/>
            <person name="Murat C."/>
            <person name="Sun H."/>
            <person name="Tunlid A."/>
            <person name="Henrissat B."/>
            <person name="Grigoriev I.V."/>
            <person name="Hibbett D.S."/>
            <person name="Martin F."/>
            <person name="Nordberg H.P."/>
            <person name="Cantor M.N."/>
            <person name="Hua S.X."/>
        </authorList>
    </citation>
    <scope>NUCLEOTIDE SEQUENCE [LARGE SCALE GENOMIC DNA]</scope>
    <source>
        <strain evidence="1 2">UH-Slu-Lm8-n1</strain>
    </source>
</reference>
<accession>A0A0D0BD73</accession>
<name>A0A0D0BD73_9AGAM</name>
<keyword evidence="2" id="KW-1185">Reference proteome</keyword>
<organism evidence="1 2">
    <name type="scientific">Suillus luteus UH-Slu-Lm8-n1</name>
    <dbReference type="NCBI Taxonomy" id="930992"/>
    <lineage>
        <taxon>Eukaryota</taxon>
        <taxon>Fungi</taxon>
        <taxon>Dikarya</taxon>
        <taxon>Basidiomycota</taxon>
        <taxon>Agaricomycotina</taxon>
        <taxon>Agaricomycetes</taxon>
        <taxon>Agaricomycetidae</taxon>
        <taxon>Boletales</taxon>
        <taxon>Suillineae</taxon>
        <taxon>Suillaceae</taxon>
        <taxon>Suillus</taxon>
    </lineage>
</organism>
<dbReference type="EMBL" id="KN835271">
    <property type="protein sequence ID" value="KIK41338.1"/>
    <property type="molecule type" value="Genomic_DNA"/>
</dbReference>